<keyword evidence="2" id="KW-1185">Reference proteome</keyword>
<protein>
    <submittedName>
        <fullName evidence="1">Uncharacterized protein</fullName>
    </submittedName>
</protein>
<dbReference type="Pfam" id="PF22278">
    <property type="entry name" value="DUF6958"/>
    <property type="match status" value="1"/>
</dbReference>
<proteinExistence type="predicted"/>
<dbReference type="EMBL" id="JACXLC010000001">
    <property type="protein sequence ID" value="MBD2841649.1"/>
    <property type="molecule type" value="Genomic_DNA"/>
</dbReference>
<gene>
    <name evidence="1" type="ORF">IB285_05170</name>
</gene>
<name>A0ABR8KP66_9SPHN</name>
<reference evidence="1 2" key="1">
    <citation type="submission" date="2020-09" db="EMBL/GenBank/DDBJ databases">
        <authorList>
            <person name="Yoon J.-W."/>
        </authorList>
    </citation>
    <scope>NUCLEOTIDE SEQUENCE [LARGE SCALE GENOMIC DNA]</scope>
    <source>
        <strain evidence="1 2">KMU-140</strain>
    </source>
</reference>
<evidence type="ECO:0000313" key="2">
    <source>
        <dbReference type="Proteomes" id="UP000635384"/>
    </source>
</evidence>
<accession>A0ABR8KP66</accession>
<dbReference type="Proteomes" id="UP000635384">
    <property type="component" value="Unassembled WGS sequence"/>
</dbReference>
<dbReference type="RefSeq" id="WP_190788999.1">
    <property type="nucleotide sequence ID" value="NZ_JACXLC010000001.1"/>
</dbReference>
<dbReference type="InterPro" id="IPR054233">
    <property type="entry name" value="DUF6958"/>
</dbReference>
<evidence type="ECO:0000313" key="1">
    <source>
        <dbReference type="EMBL" id="MBD2841649.1"/>
    </source>
</evidence>
<organism evidence="1 2">
    <name type="scientific">Erythrobacter rubeus</name>
    <dbReference type="NCBI Taxonomy" id="2760803"/>
    <lineage>
        <taxon>Bacteria</taxon>
        <taxon>Pseudomonadati</taxon>
        <taxon>Pseudomonadota</taxon>
        <taxon>Alphaproteobacteria</taxon>
        <taxon>Sphingomonadales</taxon>
        <taxon>Erythrobacteraceae</taxon>
        <taxon>Erythrobacter/Porphyrobacter group</taxon>
        <taxon>Erythrobacter</taxon>
    </lineage>
</organism>
<comment type="caution">
    <text evidence="1">The sequence shown here is derived from an EMBL/GenBank/DDBJ whole genome shotgun (WGS) entry which is preliminary data.</text>
</comment>
<sequence>MIEVENVNTPGRTTRVNAAKYADMLSAFEAALPRQSPGLTQAETKEAVKPHLSDELFPGGKTCGWWAKTVQLDLEAKGKLLREPTKPLRWHWK</sequence>